<name>A0A8H7S3V3_9FUNG</name>
<accession>A0A8H7S3V3</accession>
<reference evidence="1 2" key="1">
    <citation type="submission" date="2020-12" db="EMBL/GenBank/DDBJ databases">
        <title>Metabolic potential, ecology and presence of endohyphal bacteria is reflected in genomic diversity of Mucoromycotina.</title>
        <authorList>
            <person name="Muszewska A."/>
            <person name="Okrasinska A."/>
            <person name="Steczkiewicz K."/>
            <person name="Drgas O."/>
            <person name="Orlowska M."/>
            <person name="Perlinska-Lenart U."/>
            <person name="Aleksandrzak-Piekarczyk T."/>
            <person name="Szatraj K."/>
            <person name="Zielenkiewicz U."/>
            <person name="Pilsyk S."/>
            <person name="Malc E."/>
            <person name="Mieczkowski P."/>
            <person name="Kruszewska J.S."/>
            <person name="Biernat P."/>
            <person name="Pawlowska J."/>
        </authorList>
    </citation>
    <scope>NUCLEOTIDE SEQUENCE [LARGE SCALE GENOMIC DNA]</scope>
    <source>
        <strain evidence="1 2">CBS 142.35</strain>
    </source>
</reference>
<gene>
    <name evidence="1" type="ORF">INT45_014117</name>
</gene>
<proteinExistence type="predicted"/>
<evidence type="ECO:0000313" key="1">
    <source>
        <dbReference type="EMBL" id="KAG2222220.1"/>
    </source>
</evidence>
<protein>
    <submittedName>
        <fullName evidence="1">Uncharacterized protein</fullName>
    </submittedName>
</protein>
<dbReference type="AlphaFoldDB" id="A0A8H7S3V3"/>
<dbReference type="EMBL" id="JAEPRB010000089">
    <property type="protein sequence ID" value="KAG2222220.1"/>
    <property type="molecule type" value="Genomic_DNA"/>
</dbReference>
<dbReference type="Proteomes" id="UP000646827">
    <property type="component" value="Unassembled WGS sequence"/>
</dbReference>
<evidence type="ECO:0000313" key="2">
    <source>
        <dbReference type="Proteomes" id="UP000646827"/>
    </source>
</evidence>
<organism evidence="1 2">
    <name type="scientific">Circinella minor</name>
    <dbReference type="NCBI Taxonomy" id="1195481"/>
    <lineage>
        <taxon>Eukaryota</taxon>
        <taxon>Fungi</taxon>
        <taxon>Fungi incertae sedis</taxon>
        <taxon>Mucoromycota</taxon>
        <taxon>Mucoromycotina</taxon>
        <taxon>Mucoromycetes</taxon>
        <taxon>Mucorales</taxon>
        <taxon>Lichtheimiaceae</taxon>
        <taxon>Circinella</taxon>
    </lineage>
</organism>
<comment type="caution">
    <text evidence="1">The sequence shown here is derived from an EMBL/GenBank/DDBJ whole genome shotgun (WGS) entry which is preliminary data.</text>
</comment>
<keyword evidence="2" id="KW-1185">Reference proteome</keyword>
<sequence>MVEQYPATCPIPHQSLHNSAEKLAFSDPAKSIATTSERNNDKTIQLLCTVAQHIYGDVLKKNDIMITAENLHEIHN</sequence>